<dbReference type="SUPFAM" id="SSF54695">
    <property type="entry name" value="POZ domain"/>
    <property type="match status" value="1"/>
</dbReference>
<dbReference type="Pfam" id="PF23651">
    <property type="entry name" value="TRAF_BTBD17"/>
    <property type="match status" value="1"/>
</dbReference>
<dbReference type="InterPro" id="IPR011705">
    <property type="entry name" value="BACK"/>
</dbReference>
<evidence type="ECO:0000259" key="1">
    <source>
        <dbReference type="PROSITE" id="PS50097"/>
    </source>
</evidence>
<dbReference type="SMART" id="SM00875">
    <property type="entry name" value="BACK"/>
    <property type="match status" value="1"/>
</dbReference>
<dbReference type="InterPro" id="IPR011333">
    <property type="entry name" value="SKP1/BTB/POZ_sf"/>
</dbReference>
<dbReference type="Pfam" id="PF07707">
    <property type="entry name" value="BACK"/>
    <property type="match status" value="1"/>
</dbReference>
<dbReference type="OrthoDB" id="2359033at2759"/>
<dbReference type="EMBL" id="JAIWYP010000003">
    <property type="protein sequence ID" value="KAH3850602.1"/>
    <property type="molecule type" value="Genomic_DNA"/>
</dbReference>
<proteinExistence type="predicted"/>
<dbReference type="InterPro" id="IPR056184">
    <property type="entry name" value="TRAF_BTBD17"/>
</dbReference>
<dbReference type="Pfam" id="PF00651">
    <property type="entry name" value="BTB"/>
    <property type="match status" value="1"/>
</dbReference>
<sequence>MAARFVDNSCDTTRQLLQLYQSGDLSDLILKVGQRKFKTHRLILCVASDVFRTMLMSDMWPEGRSRKVVLCEDAECEAAFDCFLTYIYSGQVELRKDNVLPLLTLADKYNVPRLAASCIDYMKASCCPETVCNVFSWLHYAIMCGYREVEQRCTQFMACNFDRVIKTFEFSSIAPEVLKMFLEHPHLTVSSEYHLYLAVKRWLLHYFSLTGNTDAKMFHHFMSQINFPLMQFSEILKLEKEIVPEFESFYLKTVFSFLRYQKGAEKIAPKSAQETFKEREWCIPRIYPTETWSTDMVIDNVLQLREGEVRGAFFSTPLNYADSELGMHQDWHVMFYPRGVVYQSCQMIGIPRNIINPGGEFHTVRLALSTECQQRQKFKISVLIYSVYSDGPEYVYCVKSTDAIFDKDCSLFNFDGIIPYDEVLASHSPFRIGDSIKMKIVIRPLAVKTNVAS</sequence>
<comment type="caution">
    <text evidence="2">The sequence shown here is derived from an EMBL/GenBank/DDBJ whole genome shotgun (WGS) entry which is preliminary data.</text>
</comment>
<dbReference type="PANTHER" id="PTHR24410:SF41">
    <property type="entry name" value="HL07962P"/>
    <property type="match status" value="1"/>
</dbReference>
<gene>
    <name evidence="2" type="ORF">DPMN_093025</name>
</gene>
<dbReference type="AlphaFoldDB" id="A0A9D4L4R7"/>
<dbReference type="PANTHER" id="PTHR24410">
    <property type="entry name" value="HL07962P-RELATED"/>
    <property type="match status" value="1"/>
</dbReference>
<dbReference type="Proteomes" id="UP000828390">
    <property type="component" value="Unassembled WGS sequence"/>
</dbReference>
<dbReference type="InterPro" id="IPR000210">
    <property type="entry name" value="BTB/POZ_dom"/>
</dbReference>
<evidence type="ECO:0000313" key="2">
    <source>
        <dbReference type="EMBL" id="KAH3850602.1"/>
    </source>
</evidence>
<reference evidence="2" key="1">
    <citation type="journal article" date="2019" name="bioRxiv">
        <title>The Genome of the Zebra Mussel, Dreissena polymorpha: A Resource for Invasive Species Research.</title>
        <authorList>
            <person name="McCartney M.A."/>
            <person name="Auch B."/>
            <person name="Kono T."/>
            <person name="Mallez S."/>
            <person name="Zhang Y."/>
            <person name="Obille A."/>
            <person name="Becker A."/>
            <person name="Abrahante J.E."/>
            <person name="Garbe J."/>
            <person name="Badalamenti J.P."/>
            <person name="Herman A."/>
            <person name="Mangelson H."/>
            <person name="Liachko I."/>
            <person name="Sullivan S."/>
            <person name="Sone E.D."/>
            <person name="Koren S."/>
            <person name="Silverstein K.A.T."/>
            <person name="Beckman K.B."/>
            <person name="Gohl D.M."/>
        </authorList>
    </citation>
    <scope>NUCLEOTIDE SEQUENCE</scope>
    <source>
        <strain evidence="2">Duluth1</strain>
        <tissue evidence="2">Whole animal</tissue>
    </source>
</reference>
<protein>
    <recommendedName>
        <fullName evidence="1">BTB domain-containing protein</fullName>
    </recommendedName>
</protein>
<dbReference type="InterPro" id="IPR051481">
    <property type="entry name" value="BTB-POZ/Galectin-3-binding"/>
</dbReference>
<evidence type="ECO:0000313" key="3">
    <source>
        <dbReference type="Proteomes" id="UP000828390"/>
    </source>
</evidence>
<keyword evidence="3" id="KW-1185">Reference proteome</keyword>
<dbReference type="SMART" id="SM00225">
    <property type="entry name" value="BTB"/>
    <property type="match status" value="1"/>
</dbReference>
<dbReference type="Gene3D" id="3.30.710.10">
    <property type="entry name" value="Potassium Channel Kv1.1, Chain A"/>
    <property type="match status" value="1"/>
</dbReference>
<dbReference type="Gene3D" id="1.25.40.420">
    <property type="match status" value="1"/>
</dbReference>
<dbReference type="PROSITE" id="PS50097">
    <property type="entry name" value="BTB"/>
    <property type="match status" value="1"/>
</dbReference>
<accession>A0A9D4L4R7</accession>
<reference evidence="2" key="2">
    <citation type="submission" date="2020-11" db="EMBL/GenBank/DDBJ databases">
        <authorList>
            <person name="McCartney M.A."/>
            <person name="Auch B."/>
            <person name="Kono T."/>
            <person name="Mallez S."/>
            <person name="Becker A."/>
            <person name="Gohl D.M."/>
            <person name="Silverstein K.A.T."/>
            <person name="Koren S."/>
            <person name="Bechman K.B."/>
            <person name="Herman A."/>
            <person name="Abrahante J.E."/>
            <person name="Garbe J."/>
        </authorList>
    </citation>
    <scope>NUCLEOTIDE SEQUENCE</scope>
    <source>
        <strain evidence="2">Duluth1</strain>
        <tissue evidence="2">Whole animal</tissue>
    </source>
</reference>
<dbReference type="CDD" id="cd18493">
    <property type="entry name" value="BACK_BTBD17"/>
    <property type="match status" value="1"/>
</dbReference>
<name>A0A9D4L4R7_DREPO</name>
<organism evidence="2 3">
    <name type="scientific">Dreissena polymorpha</name>
    <name type="common">Zebra mussel</name>
    <name type="synonym">Mytilus polymorpha</name>
    <dbReference type="NCBI Taxonomy" id="45954"/>
    <lineage>
        <taxon>Eukaryota</taxon>
        <taxon>Metazoa</taxon>
        <taxon>Spiralia</taxon>
        <taxon>Lophotrochozoa</taxon>
        <taxon>Mollusca</taxon>
        <taxon>Bivalvia</taxon>
        <taxon>Autobranchia</taxon>
        <taxon>Heteroconchia</taxon>
        <taxon>Euheterodonta</taxon>
        <taxon>Imparidentia</taxon>
        <taxon>Neoheterodontei</taxon>
        <taxon>Myida</taxon>
        <taxon>Dreissenoidea</taxon>
        <taxon>Dreissenidae</taxon>
        <taxon>Dreissena</taxon>
    </lineage>
</organism>
<feature type="domain" description="BTB" evidence="1">
    <location>
        <begin position="26"/>
        <end position="96"/>
    </location>
</feature>